<reference evidence="5" key="2">
    <citation type="submission" date="2024-02" db="EMBL/GenBank/DDBJ databases">
        <authorList>
            <person name="Hu B."/>
        </authorList>
    </citation>
    <scope>NUCLEOTIDE SEQUENCE</scope>
    <source>
        <strain evidence="5">1A/Uganda/UGR70/2019</strain>
    </source>
</reference>
<comment type="function">
    <text evidence="1">Major core structural protein.</text>
</comment>
<dbReference type="GO" id="GO:0019028">
    <property type="term" value="C:viral capsid"/>
    <property type="evidence" value="ECO:0007669"/>
    <property type="project" value="InterPro"/>
</dbReference>
<evidence type="ECO:0000313" key="5">
    <source>
        <dbReference type="EMBL" id="XBH23812.1"/>
    </source>
</evidence>
<evidence type="ECO:0000256" key="2">
    <source>
        <dbReference type="ARBA" id="ARBA00004328"/>
    </source>
</evidence>
<name>A0AAU7E2D0_9POXV</name>
<dbReference type="GO" id="GO:0003677">
    <property type="term" value="F:DNA binding"/>
    <property type="evidence" value="ECO:0007669"/>
    <property type="project" value="UniProtKB-KW"/>
</dbReference>
<protein>
    <recommendedName>
        <fullName evidence="3">Core protein VP8</fullName>
    </recommendedName>
</protein>
<dbReference type="InterPro" id="IPR007586">
    <property type="entry name" value="VP8_pox_nuc-bd"/>
</dbReference>
<sequence>MKPLFESLFDEDGVVHAGAVMREELLITIAGARVKFPRSLLSMYRILPRTMSRYPLEPMQTEIVTGVVFTTTFNVRRNLGLAQTDALTMQAIDSYYLDKSNEVISLMIANTDMANVTTYRARNRRIANPVIFRVGSAPLVLVLSSRKKLTVYREDTSKASEDNTYTKIAANTAVAARYAGLWLLDVHTPGTALTMTSVYGLDSSGELRKLATNTDIANYQATPLTTPMRLDDFRGVFDGVKRSIALTNLDMLNE</sequence>
<accession>A0AAU7E2D0</accession>
<evidence type="ECO:0000256" key="3">
    <source>
        <dbReference type="ARBA" id="ARBA00021791"/>
    </source>
</evidence>
<evidence type="ECO:0000256" key="1">
    <source>
        <dbReference type="ARBA" id="ARBA00002131"/>
    </source>
</evidence>
<organism evidence="5">
    <name type="scientific">Rousettus bat poxvirus</name>
    <dbReference type="NCBI Taxonomy" id="3141933"/>
    <lineage>
        <taxon>Viruses</taxon>
        <taxon>Varidnaviria</taxon>
        <taxon>Bamfordvirae</taxon>
        <taxon>Nucleocytoviricota</taxon>
        <taxon>Pokkesviricetes</taxon>
        <taxon>Chitovirales</taxon>
        <taxon>Poxviridae</taxon>
    </lineage>
</organism>
<dbReference type="Pfam" id="PF04498">
    <property type="entry name" value="Pox_VP8_L4R"/>
    <property type="match status" value="1"/>
</dbReference>
<dbReference type="EMBL" id="PP711852">
    <property type="protein sequence ID" value="XBH23812.1"/>
    <property type="molecule type" value="Genomic_DNA"/>
</dbReference>
<reference evidence="5" key="1">
    <citation type="journal article" date="2024" name="Microbiome">
        <title>Substantial viral diversity in bats and rodents from East Africa: insights into evolution, recombination, and cocirculation.</title>
        <authorList>
            <person name="Wang D."/>
            <person name="Yang X."/>
            <person name="Ren Z."/>
            <person name="Hu B."/>
            <person name="Zhao H."/>
            <person name="Yang K."/>
            <person name="Shi P."/>
            <person name="Zhang Z."/>
            <person name="Feng Q."/>
            <person name="Nawenja C.V."/>
            <person name="Obanda V."/>
            <person name="Robert K."/>
            <person name="Nalikka B."/>
            <person name="Waruhiu C.N."/>
            <person name="Ochola G.O."/>
            <person name="Onyuok S.O."/>
            <person name="Ochieng H."/>
            <person name="Li B."/>
            <person name="Zhu Y."/>
            <person name="Si H."/>
            <person name="Yin J."/>
            <person name="Kristiansen K."/>
            <person name="Jin X."/>
            <person name="Xu X."/>
            <person name="Xiao M."/>
            <person name="Agwanda B."/>
            <person name="Ommeh S."/>
            <person name="Li J."/>
            <person name="Shi Z.L."/>
        </authorList>
    </citation>
    <scope>NUCLEOTIDE SEQUENCE</scope>
    <source>
        <strain evidence="5">1A/Uganda/UGR70/2019</strain>
    </source>
</reference>
<keyword evidence="5" id="KW-0238">DNA-binding</keyword>
<comment type="subcellular location">
    <subcellularLocation>
        <location evidence="2">Virion</location>
    </subcellularLocation>
</comment>
<keyword evidence="4" id="KW-0946">Virion</keyword>
<proteinExistence type="predicted"/>
<dbReference type="GO" id="GO:0005198">
    <property type="term" value="F:structural molecule activity"/>
    <property type="evidence" value="ECO:0007669"/>
    <property type="project" value="InterPro"/>
</dbReference>
<evidence type="ECO:0000256" key="4">
    <source>
        <dbReference type="ARBA" id="ARBA00022844"/>
    </source>
</evidence>